<comment type="caution">
    <text evidence="10">The sequence shown here is derived from an EMBL/GenBank/DDBJ whole genome shotgun (WGS) entry which is preliminary data.</text>
</comment>
<reference evidence="10" key="1">
    <citation type="submission" date="2020-10" db="EMBL/GenBank/DDBJ databases">
        <authorList>
            <person name="Gilroy R."/>
        </authorList>
    </citation>
    <scope>NUCLEOTIDE SEQUENCE</scope>
    <source>
        <strain evidence="10">CHK195-11698</strain>
    </source>
</reference>
<evidence type="ECO:0000259" key="9">
    <source>
        <dbReference type="PROSITE" id="PS50929"/>
    </source>
</evidence>
<evidence type="ECO:0000256" key="7">
    <source>
        <dbReference type="ARBA" id="ARBA00023136"/>
    </source>
</evidence>
<feature type="transmembrane region" description="Helical" evidence="8">
    <location>
        <begin position="15"/>
        <end position="36"/>
    </location>
</feature>
<dbReference type="GO" id="GO:0005524">
    <property type="term" value="F:ATP binding"/>
    <property type="evidence" value="ECO:0007669"/>
    <property type="project" value="UniProtKB-KW"/>
</dbReference>
<dbReference type="InterPro" id="IPR003439">
    <property type="entry name" value="ABC_transporter-like_ATP-bd"/>
</dbReference>
<dbReference type="SUPFAM" id="SSF52540">
    <property type="entry name" value="P-loop containing nucleoside triphosphate hydrolases"/>
    <property type="match status" value="1"/>
</dbReference>
<dbReference type="GO" id="GO:0140359">
    <property type="term" value="F:ABC-type transporter activity"/>
    <property type="evidence" value="ECO:0007669"/>
    <property type="project" value="InterPro"/>
</dbReference>
<dbReference type="Pfam" id="PF00664">
    <property type="entry name" value="ABC_membrane"/>
    <property type="match status" value="1"/>
</dbReference>
<keyword evidence="2" id="KW-0813">Transport</keyword>
<evidence type="ECO:0000256" key="2">
    <source>
        <dbReference type="ARBA" id="ARBA00022448"/>
    </source>
</evidence>
<name>A0A9D1HNW1_9FIRM</name>
<dbReference type="Proteomes" id="UP000824175">
    <property type="component" value="Unassembled WGS sequence"/>
</dbReference>
<keyword evidence="7 8" id="KW-0472">Membrane</keyword>
<feature type="domain" description="ABC transmembrane type-1" evidence="9">
    <location>
        <begin position="15"/>
        <end position="252"/>
    </location>
</feature>
<proteinExistence type="predicted"/>
<dbReference type="EMBL" id="DVMJ01000013">
    <property type="protein sequence ID" value="HIU12814.1"/>
    <property type="molecule type" value="Genomic_DNA"/>
</dbReference>
<dbReference type="GO" id="GO:0005886">
    <property type="term" value="C:plasma membrane"/>
    <property type="evidence" value="ECO:0007669"/>
    <property type="project" value="UniProtKB-SubCell"/>
</dbReference>
<evidence type="ECO:0000256" key="3">
    <source>
        <dbReference type="ARBA" id="ARBA00022692"/>
    </source>
</evidence>
<dbReference type="PROSITE" id="PS50929">
    <property type="entry name" value="ABC_TM1F"/>
    <property type="match status" value="1"/>
</dbReference>
<accession>A0A9D1HNW1</accession>
<keyword evidence="6 8" id="KW-1133">Transmembrane helix</keyword>
<protein>
    <submittedName>
        <fullName evidence="10">ABC transporter ATP-binding protein/permease</fullName>
    </submittedName>
</protein>
<dbReference type="AlphaFoldDB" id="A0A9D1HNW1"/>
<comment type="subcellular location">
    <subcellularLocation>
        <location evidence="1">Cell membrane</location>
        <topology evidence="1">Multi-pass membrane protein</topology>
    </subcellularLocation>
</comment>
<evidence type="ECO:0000313" key="10">
    <source>
        <dbReference type="EMBL" id="HIU12814.1"/>
    </source>
</evidence>
<dbReference type="Gene3D" id="3.40.50.300">
    <property type="entry name" value="P-loop containing nucleotide triphosphate hydrolases"/>
    <property type="match status" value="2"/>
</dbReference>
<reference evidence="10" key="2">
    <citation type="journal article" date="2021" name="PeerJ">
        <title>Extensive microbial diversity within the chicken gut microbiome revealed by metagenomics and culture.</title>
        <authorList>
            <person name="Gilroy R."/>
            <person name="Ravi A."/>
            <person name="Getino M."/>
            <person name="Pursley I."/>
            <person name="Horton D.L."/>
            <person name="Alikhan N.F."/>
            <person name="Baker D."/>
            <person name="Gharbi K."/>
            <person name="Hall N."/>
            <person name="Watson M."/>
            <person name="Adriaenssens E.M."/>
            <person name="Foster-Nyarko E."/>
            <person name="Jarju S."/>
            <person name="Secka A."/>
            <person name="Antonio M."/>
            <person name="Oren A."/>
            <person name="Chaudhuri R.R."/>
            <person name="La Ragione R."/>
            <person name="Hildebrand F."/>
            <person name="Pallen M.J."/>
        </authorList>
    </citation>
    <scope>NUCLEOTIDE SEQUENCE</scope>
    <source>
        <strain evidence="10">CHK195-11698</strain>
    </source>
</reference>
<dbReference type="InterPro" id="IPR036640">
    <property type="entry name" value="ABC1_TM_sf"/>
</dbReference>
<evidence type="ECO:0000256" key="4">
    <source>
        <dbReference type="ARBA" id="ARBA00022741"/>
    </source>
</evidence>
<organism evidence="10 11">
    <name type="scientific">Candidatus Fimiplasma intestinipullorum</name>
    <dbReference type="NCBI Taxonomy" id="2840825"/>
    <lineage>
        <taxon>Bacteria</taxon>
        <taxon>Bacillati</taxon>
        <taxon>Bacillota</taxon>
        <taxon>Clostridia</taxon>
        <taxon>Eubacteriales</taxon>
        <taxon>Candidatus Fimiplasma</taxon>
    </lineage>
</organism>
<dbReference type="Pfam" id="PF00005">
    <property type="entry name" value="ABC_tran"/>
    <property type="match status" value="1"/>
</dbReference>
<dbReference type="InterPro" id="IPR011527">
    <property type="entry name" value="ABC1_TM_dom"/>
</dbReference>
<feature type="transmembrane region" description="Helical" evidence="8">
    <location>
        <begin position="150"/>
        <end position="168"/>
    </location>
</feature>
<dbReference type="PANTHER" id="PTHR42734">
    <property type="entry name" value="METAL TRANSPORT SYSTEM ATP-BINDING PROTEIN TM_0124-RELATED"/>
    <property type="match status" value="1"/>
</dbReference>
<dbReference type="Gene3D" id="1.20.1560.10">
    <property type="entry name" value="ABC transporter type 1, transmembrane domain"/>
    <property type="match status" value="1"/>
</dbReference>
<keyword evidence="4" id="KW-0547">Nucleotide-binding</keyword>
<dbReference type="InterPro" id="IPR027417">
    <property type="entry name" value="P-loop_NTPase"/>
</dbReference>
<evidence type="ECO:0000256" key="6">
    <source>
        <dbReference type="ARBA" id="ARBA00022989"/>
    </source>
</evidence>
<evidence type="ECO:0000256" key="5">
    <source>
        <dbReference type="ARBA" id="ARBA00022840"/>
    </source>
</evidence>
<feature type="transmembrane region" description="Helical" evidence="8">
    <location>
        <begin position="48"/>
        <end position="66"/>
    </location>
</feature>
<gene>
    <name evidence="10" type="ORF">IAD15_01915</name>
</gene>
<evidence type="ECO:0000256" key="1">
    <source>
        <dbReference type="ARBA" id="ARBA00004651"/>
    </source>
</evidence>
<dbReference type="GO" id="GO:0016887">
    <property type="term" value="F:ATP hydrolysis activity"/>
    <property type="evidence" value="ECO:0007669"/>
    <property type="project" value="InterPro"/>
</dbReference>
<evidence type="ECO:0000313" key="11">
    <source>
        <dbReference type="Proteomes" id="UP000824175"/>
    </source>
</evidence>
<evidence type="ECO:0000256" key="8">
    <source>
        <dbReference type="SAM" id="Phobius"/>
    </source>
</evidence>
<keyword evidence="5 10" id="KW-0067">ATP-binding</keyword>
<sequence length="483" mass="55301">MLQKWYRQFLKKHRLVIVMYGSAFMLSGLLAIGISYQLNQLVMENGKWMELGICLGLVVGYALCLYGKQRLQTELKAHCQTALLQEVFQVSVLHGRESVEDRRNASGQLQTLLHQSEVLSTFYFQHFPSIIQSVLLMSLILILLATEQGLLTVVLLGTVFGMLGLMKLMEKKIETLRQAYVDEEGRYFDFSQSFLENMESIQLGHRFAWVREKVRDRGYTVTRLGNQVTLMQGLETYAALFLRYLFIALFVLRNQNQWLLSISLLQLFFDALLQGKEGLLAYQTYRVAREVLETKLTWHHQEGKVILNAIHSLRCIDYQSGYAKAQPLTQDFETGKVYCLVGLNGIGKTTFFNTLLGFETEWSGKILLNGEPLENIRLSSLWNRCLFVMNQESDILEYIDVPSEKIEWSRGERQQYLLKALDPAMIHHALILLDEPSASLDATAKQTLVEKLGLLASENIVLVITHDKALVQPAFVEVRMENV</sequence>
<keyword evidence="3 8" id="KW-0812">Transmembrane</keyword>
<dbReference type="SMART" id="SM00382">
    <property type="entry name" value="AAA"/>
    <property type="match status" value="1"/>
</dbReference>
<dbReference type="InterPro" id="IPR050153">
    <property type="entry name" value="Metal_Ion_Import_ABC"/>
</dbReference>
<dbReference type="InterPro" id="IPR003593">
    <property type="entry name" value="AAA+_ATPase"/>
</dbReference>
<dbReference type="SUPFAM" id="SSF90123">
    <property type="entry name" value="ABC transporter transmembrane region"/>
    <property type="match status" value="1"/>
</dbReference>